<reference evidence="2 3" key="1">
    <citation type="submission" date="2019-03" db="EMBL/GenBank/DDBJ databases">
        <title>Deep-cultivation of Planctomycetes and their phenomic and genomic characterization uncovers novel biology.</title>
        <authorList>
            <person name="Wiegand S."/>
            <person name="Jogler M."/>
            <person name="Boedeker C."/>
            <person name="Pinto D."/>
            <person name="Vollmers J."/>
            <person name="Rivas-Marin E."/>
            <person name="Kohn T."/>
            <person name="Peeters S.H."/>
            <person name="Heuer A."/>
            <person name="Rast P."/>
            <person name="Oberbeckmann S."/>
            <person name="Bunk B."/>
            <person name="Jeske O."/>
            <person name="Meyerdierks A."/>
            <person name="Storesund J.E."/>
            <person name="Kallscheuer N."/>
            <person name="Luecker S."/>
            <person name="Lage O.M."/>
            <person name="Pohl T."/>
            <person name="Merkel B.J."/>
            <person name="Hornburger P."/>
            <person name="Mueller R.-W."/>
            <person name="Bruemmer F."/>
            <person name="Labrenz M."/>
            <person name="Spormann A.M."/>
            <person name="Op den Camp H."/>
            <person name="Overmann J."/>
            <person name="Amann R."/>
            <person name="Jetten M.S.M."/>
            <person name="Mascher T."/>
            <person name="Medema M.H."/>
            <person name="Devos D.P."/>
            <person name="Kaster A.-K."/>
            <person name="Ovreas L."/>
            <person name="Rohde M."/>
            <person name="Galperin M.Y."/>
            <person name="Jogler C."/>
        </authorList>
    </citation>
    <scope>NUCLEOTIDE SEQUENCE [LARGE SCALE GENOMIC DNA]</scope>
    <source>
        <strain evidence="2 3">Enr17</strain>
    </source>
</reference>
<evidence type="ECO:0000256" key="1">
    <source>
        <dbReference type="SAM" id="Phobius"/>
    </source>
</evidence>
<feature type="transmembrane region" description="Helical" evidence="1">
    <location>
        <begin position="73"/>
        <end position="93"/>
    </location>
</feature>
<gene>
    <name evidence="2" type="ORF">Enr17x_57300</name>
</gene>
<keyword evidence="1" id="KW-1133">Transmembrane helix</keyword>
<evidence type="ECO:0000313" key="2">
    <source>
        <dbReference type="EMBL" id="QDV53649.1"/>
    </source>
</evidence>
<name>A0A518IKP8_9PLAN</name>
<accession>A0A518IKP8</accession>
<keyword evidence="1" id="KW-0472">Membrane</keyword>
<keyword evidence="1" id="KW-0812">Transmembrane</keyword>
<keyword evidence="3" id="KW-1185">Reference proteome</keyword>
<feature type="transmembrane region" description="Helical" evidence="1">
    <location>
        <begin position="105"/>
        <end position="126"/>
    </location>
</feature>
<dbReference type="KEGG" id="gfm:Enr17x_57300"/>
<proteinExistence type="predicted"/>
<sequence>MTGNPDSSPESRSNQLKSAPRVYVDAEDELLDNSTAVRFLGVVSLILGCWIGYDNVYTPLTQALANQQSVSIHSGTVGISFIAIICGVIMLIAGRHTRKILLDRWRNATPLNVLITFTIVAASIALDQYFKQLLSGLGYVFTRLP</sequence>
<dbReference type="Proteomes" id="UP000318313">
    <property type="component" value="Chromosome"/>
</dbReference>
<dbReference type="AlphaFoldDB" id="A0A518IKP8"/>
<organism evidence="2 3">
    <name type="scientific">Gimesia fumaroli</name>
    <dbReference type="NCBI Taxonomy" id="2527976"/>
    <lineage>
        <taxon>Bacteria</taxon>
        <taxon>Pseudomonadati</taxon>
        <taxon>Planctomycetota</taxon>
        <taxon>Planctomycetia</taxon>
        <taxon>Planctomycetales</taxon>
        <taxon>Planctomycetaceae</taxon>
        <taxon>Gimesia</taxon>
    </lineage>
</organism>
<dbReference type="EMBL" id="CP037452">
    <property type="protein sequence ID" value="QDV53649.1"/>
    <property type="molecule type" value="Genomic_DNA"/>
</dbReference>
<evidence type="ECO:0000313" key="3">
    <source>
        <dbReference type="Proteomes" id="UP000318313"/>
    </source>
</evidence>
<feature type="transmembrane region" description="Helical" evidence="1">
    <location>
        <begin position="36"/>
        <end position="53"/>
    </location>
</feature>
<protein>
    <submittedName>
        <fullName evidence="2">Uncharacterized protein</fullName>
    </submittedName>
</protein>